<proteinExistence type="predicted"/>
<dbReference type="Proteomes" id="UP001551329">
    <property type="component" value="Unassembled WGS sequence"/>
</dbReference>
<organism evidence="1 2">
    <name type="scientific">Streptomyces narbonensis</name>
    <dbReference type="NCBI Taxonomy" id="67333"/>
    <lineage>
        <taxon>Bacteria</taxon>
        <taxon>Bacillati</taxon>
        <taxon>Actinomycetota</taxon>
        <taxon>Actinomycetes</taxon>
        <taxon>Kitasatosporales</taxon>
        <taxon>Streptomycetaceae</taxon>
        <taxon>Streptomyces</taxon>
    </lineage>
</organism>
<name>A0ABV3C4D7_9ACTN</name>
<evidence type="ECO:0000313" key="1">
    <source>
        <dbReference type="EMBL" id="MEU7069616.1"/>
    </source>
</evidence>
<evidence type="ECO:0000313" key="2">
    <source>
        <dbReference type="Proteomes" id="UP001551329"/>
    </source>
</evidence>
<gene>
    <name evidence="1" type="ORF">AB0A88_05610</name>
</gene>
<accession>A0ABV3C4D7</accession>
<dbReference type="RefSeq" id="WP_358472437.1">
    <property type="nucleotide sequence ID" value="NZ_JBEZAE010000002.1"/>
</dbReference>
<protein>
    <submittedName>
        <fullName evidence="1">Uncharacterized protein</fullName>
    </submittedName>
</protein>
<dbReference type="EMBL" id="JBEZAE010000002">
    <property type="protein sequence ID" value="MEU7069616.1"/>
    <property type="molecule type" value="Genomic_DNA"/>
</dbReference>
<keyword evidence="2" id="KW-1185">Reference proteome</keyword>
<comment type="caution">
    <text evidence="1">The sequence shown here is derived from an EMBL/GenBank/DDBJ whole genome shotgun (WGS) entry which is preliminary data.</text>
</comment>
<reference evidence="1 2" key="1">
    <citation type="submission" date="2024-06" db="EMBL/GenBank/DDBJ databases">
        <title>The Natural Products Discovery Center: Release of the First 8490 Sequenced Strains for Exploring Actinobacteria Biosynthetic Diversity.</title>
        <authorList>
            <person name="Kalkreuter E."/>
            <person name="Kautsar S.A."/>
            <person name="Yang D."/>
            <person name="Bader C.D."/>
            <person name="Teijaro C.N."/>
            <person name="Fluegel L."/>
            <person name="Davis C.M."/>
            <person name="Simpson J.R."/>
            <person name="Lauterbach L."/>
            <person name="Steele A.D."/>
            <person name="Gui C."/>
            <person name="Meng S."/>
            <person name="Li G."/>
            <person name="Viehrig K."/>
            <person name="Ye F."/>
            <person name="Su P."/>
            <person name="Kiefer A.F."/>
            <person name="Nichols A."/>
            <person name="Cepeda A.J."/>
            <person name="Yan W."/>
            <person name="Fan B."/>
            <person name="Jiang Y."/>
            <person name="Adhikari A."/>
            <person name="Zheng C.-J."/>
            <person name="Schuster L."/>
            <person name="Cowan T.M."/>
            <person name="Smanski M.J."/>
            <person name="Chevrette M.G."/>
            <person name="De Carvalho L.P.S."/>
            <person name="Shen B."/>
        </authorList>
    </citation>
    <scope>NUCLEOTIDE SEQUENCE [LARGE SCALE GENOMIC DNA]</scope>
    <source>
        <strain evidence="1 2">NPDC045974</strain>
    </source>
</reference>
<sequence>MKSVYPYPILFGDVDLDVLSVAVDGTSPLPYSHVSKAERTVALHQSGRESWEYCTLHLEAGLPEPEIAGGEWTDVVCLAALTEKVTNARATTLLKRSVEGTWSGSIDLHRSRHLHRATLGLTVVATVDGVGGRVIGTTAQDWYIDLKGATPVRQREIEIVEADFHEGPEVWLRPYKDSPWVVETTGEVPTVYLNTGSVDGFVELLGGNGGSPAEKLLRDITAGQIAQDAWTAMFHTAVSELDIDEDGTPVMPTGWRDSVLRMMLPDVLPGRRLTDALYDIEERRTKGFGWAELQTTIQYAAGKRSRIQKKLTNAVRSVDAADRSGTS</sequence>